<dbReference type="PROSITE" id="PS01124">
    <property type="entry name" value="HTH_ARAC_FAMILY_2"/>
    <property type="match status" value="1"/>
</dbReference>
<keyword evidence="3" id="KW-0804">Transcription</keyword>
<evidence type="ECO:0000313" key="6">
    <source>
        <dbReference type="Proteomes" id="UP001595818"/>
    </source>
</evidence>
<keyword evidence="2" id="KW-0238">DNA-binding</keyword>
<dbReference type="InterPro" id="IPR046532">
    <property type="entry name" value="DUF6597"/>
</dbReference>
<dbReference type="Pfam" id="PF12833">
    <property type="entry name" value="HTH_18"/>
    <property type="match status" value="1"/>
</dbReference>
<organism evidence="5 6">
    <name type="scientific">Negadavirga shengliensis</name>
    <dbReference type="NCBI Taxonomy" id="1389218"/>
    <lineage>
        <taxon>Bacteria</taxon>
        <taxon>Pseudomonadati</taxon>
        <taxon>Bacteroidota</taxon>
        <taxon>Cytophagia</taxon>
        <taxon>Cytophagales</taxon>
        <taxon>Cyclobacteriaceae</taxon>
        <taxon>Negadavirga</taxon>
    </lineage>
</organism>
<sequence length="271" mass="31174">MFQTINPPRFLREFVKYFWIMKNKDDQVIRIQSLSDCSTGIIVQHNNGKSSFVKDGERLPTAFVYGPYTIPSVTISDQAITLTGLVFKYQALPLLFKTSSCEFTDRMISLNEFSKKDVVNRVLDTAHPATWIETLVDFLMERVDLCKTHEPDSIIRSSIDIIHSLNTDSSNLTVDSLVKLSGLSKHQFERRFLTATGILPKFYLRVYRLRKAIELLEKGNFQNLTEVAYSMNYSDQSHFIKDIKNLTGSTPKQLSNLVSRYGRVEHFMIPQ</sequence>
<dbReference type="InterPro" id="IPR018060">
    <property type="entry name" value="HTH_AraC"/>
</dbReference>
<dbReference type="SMART" id="SM00342">
    <property type="entry name" value="HTH_ARAC"/>
    <property type="match status" value="1"/>
</dbReference>
<keyword evidence="1" id="KW-0805">Transcription regulation</keyword>
<dbReference type="InterPro" id="IPR050204">
    <property type="entry name" value="AraC_XylS_family_regulators"/>
</dbReference>
<gene>
    <name evidence="5" type="ORF">ACFPFU_23750</name>
</gene>
<evidence type="ECO:0000256" key="2">
    <source>
        <dbReference type="ARBA" id="ARBA00023125"/>
    </source>
</evidence>
<dbReference type="PANTHER" id="PTHR46796:SF13">
    <property type="entry name" value="HTH-TYPE TRANSCRIPTIONAL ACTIVATOR RHAS"/>
    <property type="match status" value="1"/>
</dbReference>
<name>A0ABV9T7K3_9BACT</name>
<feature type="domain" description="HTH araC/xylS-type" evidence="4">
    <location>
        <begin position="156"/>
        <end position="257"/>
    </location>
</feature>
<accession>A0ABV9T7K3</accession>
<protein>
    <submittedName>
        <fullName evidence="5">Helix-turn-helix domain-containing protein</fullName>
    </submittedName>
</protein>
<dbReference type="RefSeq" id="WP_377068876.1">
    <property type="nucleotide sequence ID" value="NZ_JBHSJJ010000021.1"/>
</dbReference>
<dbReference type="EMBL" id="JBHSJJ010000021">
    <property type="protein sequence ID" value="MFC4874739.1"/>
    <property type="molecule type" value="Genomic_DNA"/>
</dbReference>
<evidence type="ECO:0000256" key="3">
    <source>
        <dbReference type="ARBA" id="ARBA00023163"/>
    </source>
</evidence>
<reference evidence="6" key="1">
    <citation type="journal article" date="2019" name="Int. J. Syst. Evol. Microbiol.">
        <title>The Global Catalogue of Microorganisms (GCM) 10K type strain sequencing project: providing services to taxonomists for standard genome sequencing and annotation.</title>
        <authorList>
            <consortium name="The Broad Institute Genomics Platform"/>
            <consortium name="The Broad Institute Genome Sequencing Center for Infectious Disease"/>
            <person name="Wu L."/>
            <person name="Ma J."/>
        </authorList>
    </citation>
    <scope>NUCLEOTIDE SEQUENCE [LARGE SCALE GENOMIC DNA]</scope>
    <source>
        <strain evidence="6">CGMCC 4.7466</strain>
    </source>
</reference>
<dbReference type="PROSITE" id="PS00041">
    <property type="entry name" value="HTH_ARAC_FAMILY_1"/>
    <property type="match status" value="1"/>
</dbReference>
<dbReference type="Proteomes" id="UP001595818">
    <property type="component" value="Unassembled WGS sequence"/>
</dbReference>
<dbReference type="PANTHER" id="PTHR46796">
    <property type="entry name" value="HTH-TYPE TRANSCRIPTIONAL ACTIVATOR RHAS-RELATED"/>
    <property type="match status" value="1"/>
</dbReference>
<dbReference type="Gene3D" id="1.10.10.60">
    <property type="entry name" value="Homeodomain-like"/>
    <property type="match status" value="1"/>
</dbReference>
<dbReference type="InterPro" id="IPR009057">
    <property type="entry name" value="Homeodomain-like_sf"/>
</dbReference>
<comment type="caution">
    <text evidence="5">The sequence shown here is derived from an EMBL/GenBank/DDBJ whole genome shotgun (WGS) entry which is preliminary data.</text>
</comment>
<evidence type="ECO:0000313" key="5">
    <source>
        <dbReference type="EMBL" id="MFC4874739.1"/>
    </source>
</evidence>
<dbReference type="InterPro" id="IPR018062">
    <property type="entry name" value="HTH_AraC-typ_CS"/>
</dbReference>
<keyword evidence="6" id="KW-1185">Reference proteome</keyword>
<dbReference type="SUPFAM" id="SSF46689">
    <property type="entry name" value="Homeodomain-like"/>
    <property type="match status" value="1"/>
</dbReference>
<evidence type="ECO:0000256" key="1">
    <source>
        <dbReference type="ARBA" id="ARBA00023015"/>
    </source>
</evidence>
<proteinExistence type="predicted"/>
<evidence type="ECO:0000259" key="4">
    <source>
        <dbReference type="PROSITE" id="PS01124"/>
    </source>
</evidence>
<dbReference type="Pfam" id="PF20240">
    <property type="entry name" value="DUF6597"/>
    <property type="match status" value="1"/>
</dbReference>